<keyword evidence="2" id="KW-0813">Transport</keyword>
<dbReference type="PROSITE" id="PS00550">
    <property type="entry name" value="HEMERYTHRINS"/>
    <property type="match status" value="1"/>
</dbReference>
<keyword evidence="3" id="KW-0479">Metal-binding</keyword>
<dbReference type="GO" id="GO:0005344">
    <property type="term" value="F:oxygen carrier activity"/>
    <property type="evidence" value="ECO:0007669"/>
    <property type="project" value="UniProtKB-KW"/>
</dbReference>
<dbReference type="InterPro" id="IPR012312">
    <property type="entry name" value="Hemerythrin-like"/>
</dbReference>
<evidence type="ECO:0000256" key="4">
    <source>
        <dbReference type="ARBA" id="ARBA00023004"/>
    </source>
</evidence>
<sequence>MAGLRDLFQEGRRGFFQQGAGAPGMSLIRWQDTFTIGVADIDADHQVLISLLNQLSETREEGQSRDVVGSVFNVLIEYTIKHFAREERLMELCGFSGLAEHRQQHQRIAERVQKYQRQYEAGCHTAVDELLDFLNNWLVEHIIGEDTHIRSWVEGACIAPRELAPAVQE</sequence>
<keyword evidence="4" id="KW-0408">Iron</keyword>
<feature type="domain" description="Hemerythrin-like" evidence="5">
    <location>
        <begin position="37"/>
        <end position="149"/>
    </location>
</feature>
<protein>
    <submittedName>
        <fullName evidence="6">Hemerythrin</fullName>
    </submittedName>
</protein>
<comment type="caution">
    <text evidence="6">The sequence shown here is derived from an EMBL/GenBank/DDBJ whole genome shotgun (WGS) entry which is preliminary data.</text>
</comment>
<keyword evidence="7" id="KW-1185">Reference proteome</keyword>
<reference evidence="7" key="1">
    <citation type="submission" date="2017-12" db="EMBL/GenBank/DDBJ databases">
        <title>Draft genome sequence of Telmatospirillum siberiense 26-4b1T, an acidotolerant peatland alphaproteobacterium potentially involved in sulfur cycling.</title>
        <authorList>
            <person name="Hausmann B."/>
            <person name="Pjevac P."/>
            <person name="Schreck K."/>
            <person name="Herbold C.W."/>
            <person name="Daims H."/>
            <person name="Wagner M."/>
            <person name="Pester M."/>
            <person name="Loy A."/>
        </authorList>
    </citation>
    <scope>NUCLEOTIDE SEQUENCE [LARGE SCALE GENOMIC DNA]</scope>
    <source>
        <strain evidence="7">26-4b1</strain>
    </source>
</reference>
<dbReference type="PANTHER" id="PTHR37164:SF1">
    <property type="entry name" value="BACTERIOHEMERYTHRIN"/>
    <property type="match status" value="1"/>
</dbReference>
<dbReference type="NCBIfam" id="TIGR02481">
    <property type="entry name" value="hemeryth_dom"/>
    <property type="match status" value="1"/>
</dbReference>
<accession>A0A2N3PQ73</accession>
<organism evidence="6 7">
    <name type="scientific">Telmatospirillum siberiense</name>
    <dbReference type="NCBI Taxonomy" id="382514"/>
    <lineage>
        <taxon>Bacteria</taxon>
        <taxon>Pseudomonadati</taxon>
        <taxon>Pseudomonadota</taxon>
        <taxon>Alphaproteobacteria</taxon>
        <taxon>Rhodospirillales</taxon>
        <taxon>Rhodospirillaceae</taxon>
        <taxon>Telmatospirillum</taxon>
    </lineage>
</organism>
<dbReference type="AlphaFoldDB" id="A0A2N3PQ73"/>
<dbReference type="NCBIfam" id="NF033749">
    <property type="entry name" value="bact_hemeryth"/>
    <property type="match status" value="1"/>
</dbReference>
<dbReference type="InterPro" id="IPR050669">
    <property type="entry name" value="Hemerythrin"/>
</dbReference>
<comment type="similarity">
    <text evidence="1">Belongs to the hemerythrin family.</text>
</comment>
<evidence type="ECO:0000313" key="6">
    <source>
        <dbReference type="EMBL" id="PKU22550.1"/>
    </source>
</evidence>
<evidence type="ECO:0000256" key="3">
    <source>
        <dbReference type="ARBA" id="ARBA00022723"/>
    </source>
</evidence>
<evidence type="ECO:0000313" key="7">
    <source>
        <dbReference type="Proteomes" id="UP000233293"/>
    </source>
</evidence>
<proteinExistence type="inferred from homology"/>
<name>A0A2N3PQ73_9PROT</name>
<dbReference type="Gene3D" id="1.20.120.50">
    <property type="entry name" value="Hemerythrin-like"/>
    <property type="match status" value="1"/>
</dbReference>
<evidence type="ECO:0000256" key="1">
    <source>
        <dbReference type="ARBA" id="ARBA00010587"/>
    </source>
</evidence>
<dbReference type="SUPFAM" id="SSF47188">
    <property type="entry name" value="Hemerythrin-like"/>
    <property type="match status" value="1"/>
</dbReference>
<dbReference type="PANTHER" id="PTHR37164">
    <property type="entry name" value="BACTERIOHEMERYTHRIN"/>
    <property type="match status" value="1"/>
</dbReference>
<dbReference type="EMBL" id="PIUM01000030">
    <property type="protein sequence ID" value="PKU22550.1"/>
    <property type="molecule type" value="Genomic_DNA"/>
</dbReference>
<dbReference type="CDD" id="cd12107">
    <property type="entry name" value="Hemerythrin"/>
    <property type="match status" value="1"/>
</dbReference>
<dbReference type="Proteomes" id="UP000233293">
    <property type="component" value="Unassembled WGS sequence"/>
</dbReference>
<dbReference type="GO" id="GO:0046872">
    <property type="term" value="F:metal ion binding"/>
    <property type="evidence" value="ECO:0007669"/>
    <property type="project" value="UniProtKB-KW"/>
</dbReference>
<evidence type="ECO:0000259" key="5">
    <source>
        <dbReference type="Pfam" id="PF01814"/>
    </source>
</evidence>
<gene>
    <name evidence="6" type="ORF">CWS72_21075</name>
</gene>
<evidence type="ECO:0000256" key="2">
    <source>
        <dbReference type="ARBA" id="ARBA00022621"/>
    </source>
</evidence>
<dbReference type="InterPro" id="IPR016131">
    <property type="entry name" value="Haemerythrin_Fe_BS"/>
</dbReference>
<dbReference type="InterPro" id="IPR012827">
    <property type="entry name" value="Hemerythrin_metal-bd"/>
</dbReference>
<dbReference type="InterPro" id="IPR035938">
    <property type="entry name" value="Hemerythrin-like_sf"/>
</dbReference>
<keyword evidence="2" id="KW-0561">Oxygen transport</keyword>
<dbReference type="Pfam" id="PF01814">
    <property type="entry name" value="Hemerythrin"/>
    <property type="match status" value="1"/>
</dbReference>